<dbReference type="EMBL" id="CAEZYF010000028">
    <property type="protein sequence ID" value="CAB4742859.1"/>
    <property type="molecule type" value="Genomic_DNA"/>
</dbReference>
<protein>
    <submittedName>
        <fullName evidence="4">Unannotated protein</fullName>
    </submittedName>
</protein>
<organism evidence="4">
    <name type="scientific">freshwater metagenome</name>
    <dbReference type="NCBI Taxonomy" id="449393"/>
    <lineage>
        <taxon>unclassified sequences</taxon>
        <taxon>metagenomes</taxon>
        <taxon>ecological metagenomes</taxon>
    </lineage>
</organism>
<dbReference type="AlphaFoldDB" id="A0A6J7KBL4"/>
<evidence type="ECO:0000313" key="1">
    <source>
        <dbReference type="EMBL" id="CAB4365431.1"/>
    </source>
</evidence>
<accession>A0A6J7KBL4</accession>
<gene>
    <name evidence="2" type="ORF">UFOPK2656_03023</name>
    <name evidence="3" type="ORF">UFOPK3099_02199</name>
    <name evidence="4" type="ORF">UFOPK3651_02940</name>
    <name evidence="5" type="ORF">UFOPK3931_03336</name>
    <name evidence="1" type="ORF">UFOPK4189_03175</name>
</gene>
<dbReference type="EMBL" id="CAESGF010000031">
    <property type="protein sequence ID" value="CAB4365431.1"/>
    <property type="molecule type" value="Genomic_DNA"/>
</dbReference>
<dbReference type="EMBL" id="CAFBMT010000025">
    <property type="protein sequence ID" value="CAB4952323.1"/>
    <property type="molecule type" value="Genomic_DNA"/>
</dbReference>
<name>A0A6J7KBL4_9ZZZZ</name>
<evidence type="ECO:0000313" key="5">
    <source>
        <dbReference type="EMBL" id="CAB5020699.1"/>
    </source>
</evidence>
<evidence type="ECO:0000313" key="3">
    <source>
        <dbReference type="EMBL" id="CAB4832099.1"/>
    </source>
</evidence>
<dbReference type="EMBL" id="CAFBOL010000167">
    <property type="protein sequence ID" value="CAB5020699.1"/>
    <property type="molecule type" value="Genomic_DNA"/>
</dbReference>
<proteinExistence type="predicted"/>
<reference evidence="4" key="1">
    <citation type="submission" date="2020-05" db="EMBL/GenBank/DDBJ databases">
        <authorList>
            <person name="Chiriac C."/>
            <person name="Salcher M."/>
            <person name="Ghai R."/>
            <person name="Kavagutti S V."/>
        </authorList>
    </citation>
    <scope>NUCLEOTIDE SEQUENCE</scope>
</reference>
<evidence type="ECO:0000313" key="2">
    <source>
        <dbReference type="EMBL" id="CAB4742859.1"/>
    </source>
</evidence>
<dbReference type="EMBL" id="CAFAAV010000203">
    <property type="protein sequence ID" value="CAB4832099.1"/>
    <property type="molecule type" value="Genomic_DNA"/>
</dbReference>
<evidence type="ECO:0000313" key="4">
    <source>
        <dbReference type="EMBL" id="CAB4952323.1"/>
    </source>
</evidence>
<sequence>MSDVQALLDAEYSFGARPHPIPAELRTERKVALLLLLVSRCHGAGASWKSLHVLNWAVRSSGNFHALERVRDGELLPDIPIVRIEPALDRAIDLSAGLGYLERKRSGTFRLLPAGTAVVVAVEAAGALATERALLDRMKNKVTQTMVESLLGGRA</sequence>